<comment type="caution">
    <text evidence="1">The sequence shown here is derived from an EMBL/GenBank/DDBJ whole genome shotgun (WGS) entry which is preliminary data.</text>
</comment>
<proteinExistence type="predicted"/>
<evidence type="ECO:0008006" key="3">
    <source>
        <dbReference type="Google" id="ProtNLM"/>
    </source>
</evidence>
<sequence length="177" mass="19911">MVSPTKRTIDFKLRREKAVLHLTALMDSFTVSGQSVQLTRAQVCNHHLIALEPSANHAKPSGKQLGGVSTRFCSNHNMRRYNHVSNADLERAVIASVYETGPTYGRKFMTGYLSSIGIRAGETRVGKVLREVHQPYHNLRQQGARNLNPIPYHAEYMGHKLHMDQNEKLGMFGSPML</sequence>
<evidence type="ECO:0000313" key="1">
    <source>
        <dbReference type="EMBL" id="KAK7938641.1"/>
    </source>
</evidence>
<organism evidence="1 2">
    <name type="scientific">Mugilogobius chulae</name>
    <name type="common">yellowstripe goby</name>
    <dbReference type="NCBI Taxonomy" id="88201"/>
    <lineage>
        <taxon>Eukaryota</taxon>
        <taxon>Metazoa</taxon>
        <taxon>Chordata</taxon>
        <taxon>Craniata</taxon>
        <taxon>Vertebrata</taxon>
        <taxon>Euteleostomi</taxon>
        <taxon>Actinopterygii</taxon>
        <taxon>Neopterygii</taxon>
        <taxon>Teleostei</taxon>
        <taxon>Neoteleostei</taxon>
        <taxon>Acanthomorphata</taxon>
        <taxon>Gobiaria</taxon>
        <taxon>Gobiiformes</taxon>
        <taxon>Gobioidei</taxon>
        <taxon>Gobiidae</taxon>
        <taxon>Gobionellinae</taxon>
        <taxon>Mugilogobius</taxon>
    </lineage>
</organism>
<evidence type="ECO:0000313" key="2">
    <source>
        <dbReference type="Proteomes" id="UP001460270"/>
    </source>
</evidence>
<accession>A0AAW0PY96</accession>
<dbReference type="Proteomes" id="UP001460270">
    <property type="component" value="Unassembled WGS sequence"/>
</dbReference>
<protein>
    <recommendedName>
        <fullName evidence="3">Transposase</fullName>
    </recommendedName>
</protein>
<gene>
    <name evidence="1" type="ORF">WMY93_001967</name>
</gene>
<dbReference type="AlphaFoldDB" id="A0AAW0PY96"/>
<dbReference type="EMBL" id="JBBPFD010000002">
    <property type="protein sequence ID" value="KAK7938641.1"/>
    <property type="molecule type" value="Genomic_DNA"/>
</dbReference>
<keyword evidence="2" id="KW-1185">Reference proteome</keyword>
<name>A0AAW0PY96_9GOBI</name>
<reference evidence="2" key="1">
    <citation type="submission" date="2024-04" db="EMBL/GenBank/DDBJ databases">
        <title>Salinicola lusitanus LLJ914,a marine bacterium isolated from the Okinawa Trough.</title>
        <authorList>
            <person name="Li J."/>
        </authorList>
    </citation>
    <scope>NUCLEOTIDE SEQUENCE [LARGE SCALE GENOMIC DNA]</scope>
</reference>